<evidence type="ECO:0000313" key="12">
    <source>
        <dbReference type="Proteomes" id="UP000886889"/>
    </source>
</evidence>
<dbReference type="GO" id="GO:0000921">
    <property type="term" value="P:septin ring assembly"/>
    <property type="evidence" value="ECO:0007669"/>
    <property type="project" value="TreeGrafter"/>
</dbReference>
<dbReference type="Pfam" id="PF05164">
    <property type="entry name" value="ZapA"/>
    <property type="match status" value="1"/>
</dbReference>
<sequence>MSSKNKTEVLIDGKIYTLSGYESEEYLQRVATYINGKISEIKGAEGYSRLSSELQGIMLNLNTADDYFKAKRQADSLEEQLSEKDRELYEIKHELISAQIKLETAEKTVSSLQEEANDYQKKIVQLETQLSAVKDQKNVRH</sequence>
<dbReference type="InterPro" id="IPR036192">
    <property type="entry name" value="Cell_div_ZapA-like_sf"/>
</dbReference>
<dbReference type="Proteomes" id="UP000886889">
    <property type="component" value="Unassembled WGS sequence"/>
</dbReference>
<evidence type="ECO:0000256" key="2">
    <source>
        <dbReference type="ARBA" id="ARBA00015195"/>
    </source>
</evidence>
<organism evidence="11 12">
    <name type="scientific">Candidatus Merdiplasma excrementigallinarum</name>
    <dbReference type="NCBI Taxonomy" id="2840864"/>
    <lineage>
        <taxon>Bacteria</taxon>
        <taxon>Bacillati</taxon>
        <taxon>Bacillota</taxon>
        <taxon>Clostridia</taxon>
        <taxon>Lachnospirales</taxon>
        <taxon>Lachnospiraceae</taxon>
        <taxon>Lachnospiraceae incertae sedis</taxon>
        <taxon>Candidatus Merdiplasma</taxon>
    </lineage>
</organism>
<keyword evidence="5" id="KW-0717">Septation</keyword>
<dbReference type="GO" id="GO:0043093">
    <property type="term" value="P:FtsZ-dependent cytokinesis"/>
    <property type="evidence" value="ECO:0007669"/>
    <property type="project" value="TreeGrafter"/>
</dbReference>
<evidence type="ECO:0000256" key="7">
    <source>
        <dbReference type="ARBA" id="ARBA00024910"/>
    </source>
</evidence>
<dbReference type="GO" id="GO:0000917">
    <property type="term" value="P:division septum assembly"/>
    <property type="evidence" value="ECO:0007669"/>
    <property type="project" value="UniProtKB-KW"/>
</dbReference>
<feature type="coiled-coil region" evidence="10">
    <location>
        <begin position="67"/>
        <end position="136"/>
    </location>
</feature>
<evidence type="ECO:0000256" key="6">
    <source>
        <dbReference type="ARBA" id="ARBA00023306"/>
    </source>
</evidence>
<reference evidence="11" key="2">
    <citation type="journal article" date="2021" name="PeerJ">
        <title>Extensive microbial diversity within the chicken gut microbiome revealed by metagenomics and culture.</title>
        <authorList>
            <person name="Gilroy R."/>
            <person name="Ravi A."/>
            <person name="Getino M."/>
            <person name="Pursley I."/>
            <person name="Horton D.L."/>
            <person name="Alikhan N.F."/>
            <person name="Baker D."/>
            <person name="Gharbi K."/>
            <person name="Hall N."/>
            <person name="Watson M."/>
            <person name="Adriaenssens E.M."/>
            <person name="Foster-Nyarko E."/>
            <person name="Jarju S."/>
            <person name="Secka A."/>
            <person name="Antonio M."/>
            <person name="Oren A."/>
            <person name="Chaudhuri R.R."/>
            <person name="La Ragione R."/>
            <person name="Hildebrand F."/>
            <person name="Pallen M.J."/>
        </authorList>
    </citation>
    <scope>NUCLEOTIDE SEQUENCE</scope>
    <source>
        <strain evidence="11">ChiBcec6-7307</strain>
    </source>
</reference>
<reference evidence="11" key="1">
    <citation type="submission" date="2020-10" db="EMBL/GenBank/DDBJ databases">
        <authorList>
            <person name="Gilroy R."/>
        </authorList>
    </citation>
    <scope>NUCLEOTIDE SEQUENCE</scope>
    <source>
        <strain evidence="11">ChiBcec6-7307</strain>
    </source>
</reference>
<dbReference type="AlphaFoldDB" id="A0A9D1NZ46"/>
<comment type="subunit">
    <text evidence="8">Homodimer. Interacts with FtsZ.</text>
</comment>
<dbReference type="SUPFAM" id="SSF102829">
    <property type="entry name" value="Cell division protein ZapA-like"/>
    <property type="match status" value="1"/>
</dbReference>
<keyword evidence="10" id="KW-0175">Coiled coil</keyword>
<evidence type="ECO:0000256" key="3">
    <source>
        <dbReference type="ARBA" id="ARBA00022490"/>
    </source>
</evidence>
<evidence type="ECO:0000256" key="9">
    <source>
        <dbReference type="ARBA" id="ARBA00033158"/>
    </source>
</evidence>
<dbReference type="PANTHER" id="PTHR34981:SF1">
    <property type="entry name" value="CELL DIVISION PROTEIN ZAPA"/>
    <property type="match status" value="1"/>
</dbReference>
<dbReference type="GO" id="GO:0032153">
    <property type="term" value="C:cell division site"/>
    <property type="evidence" value="ECO:0007669"/>
    <property type="project" value="TreeGrafter"/>
</dbReference>
<keyword evidence="6" id="KW-0131">Cell cycle</keyword>
<gene>
    <name evidence="11" type="primary">zapA</name>
    <name evidence="11" type="ORF">IAC80_06085</name>
</gene>
<dbReference type="EMBL" id="DVOS01000054">
    <property type="protein sequence ID" value="HIV23491.1"/>
    <property type="molecule type" value="Genomic_DNA"/>
</dbReference>
<keyword evidence="3" id="KW-0963">Cytoplasm</keyword>
<comment type="subcellular location">
    <subcellularLocation>
        <location evidence="1">Cytoplasm</location>
    </subcellularLocation>
</comment>
<dbReference type="GO" id="GO:0005829">
    <property type="term" value="C:cytosol"/>
    <property type="evidence" value="ECO:0007669"/>
    <property type="project" value="TreeGrafter"/>
</dbReference>
<evidence type="ECO:0000256" key="1">
    <source>
        <dbReference type="ARBA" id="ARBA00004496"/>
    </source>
</evidence>
<protein>
    <recommendedName>
        <fullName evidence="2">Cell division protein ZapA</fullName>
    </recommendedName>
    <alternativeName>
        <fullName evidence="9">Z ring-associated protein ZapA</fullName>
    </alternativeName>
</protein>
<name>A0A9D1NZ46_9FIRM</name>
<evidence type="ECO:0000256" key="5">
    <source>
        <dbReference type="ARBA" id="ARBA00023210"/>
    </source>
</evidence>
<comment type="function">
    <text evidence="7">Activator of cell division through the inhibition of FtsZ GTPase activity, therefore promoting FtsZ assembly into bundles of protofilaments necessary for the formation of the division Z ring. It is recruited early at mid-cell but it is not essential for cell division.</text>
</comment>
<dbReference type="Gene3D" id="6.10.250.790">
    <property type="match status" value="1"/>
</dbReference>
<keyword evidence="4 11" id="KW-0132">Cell division</keyword>
<proteinExistence type="predicted"/>
<evidence type="ECO:0000256" key="10">
    <source>
        <dbReference type="SAM" id="Coils"/>
    </source>
</evidence>
<evidence type="ECO:0000256" key="4">
    <source>
        <dbReference type="ARBA" id="ARBA00022618"/>
    </source>
</evidence>
<evidence type="ECO:0000313" key="11">
    <source>
        <dbReference type="EMBL" id="HIV23491.1"/>
    </source>
</evidence>
<dbReference type="InterPro" id="IPR053712">
    <property type="entry name" value="Bac_CellDiv_Activator"/>
</dbReference>
<comment type="caution">
    <text evidence="11">The sequence shown here is derived from an EMBL/GenBank/DDBJ whole genome shotgun (WGS) entry which is preliminary data.</text>
</comment>
<accession>A0A9D1NZ46</accession>
<dbReference type="PANTHER" id="PTHR34981">
    <property type="entry name" value="CELL DIVISION PROTEIN ZAPA"/>
    <property type="match status" value="1"/>
</dbReference>
<dbReference type="GO" id="GO:0030428">
    <property type="term" value="C:cell septum"/>
    <property type="evidence" value="ECO:0007669"/>
    <property type="project" value="TreeGrafter"/>
</dbReference>
<dbReference type="InterPro" id="IPR007838">
    <property type="entry name" value="Cell_div_ZapA-like"/>
</dbReference>
<evidence type="ECO:0000256" key="8">
    <source>
        <dbReference type="ARBA" id="ARBA00026068"/>
    </source>
</evidence>